<comment type="caution">
    <text evidence="1">The sequence shown here is derived from an EMBL/GenBank/DDBJ whole genome shotgun (WGS) entry which is preliminary data.</text>
</comment>
<evidence type="ECO:0008006" key="3">
    <source>
        <dbReference type="Google" id="ProtNLM"/>
    </source>
</evidence>
<organism evidence="1 2">
    <name type="scientific">Mycobacterium bouchedurhonense</name>
    <dbReference type="NCBI Taxonomy" id="701041"/>
    <lineage>
        <taxon>Bacteria</taxon>
        <taxon>Bacillati</taxon>
        <taxon>Actinomycetota</taxon>
        <taxon>Actinomycetes</taxon>
        <taxon>Mycobacteriales</taxon>
        <taxon>Mycobacteriaceae</taxon>
        <taxon>Mycobacterium</taxon>
        <taxon>Mycobacterium avium complex (MAC)</taxon>
    </lineage>
</organism>
<name>A0AAW5S242_MYCBC</name>
<reference evidence="1" key="2">
    <citation type="journal article" date="2022" name="BMC Genomics">
        <title>Comparative genome analysis of mycobacteria focusing on tRNA and non-coding RNA.</title>
        <authorList>
            <person name="Behra P.R.K."/>
            <person name="Pettersson B.M.F."/>
            <person name="Ramesh M."/>
            <person name="Das S."/>
            <person name="Dasgupta S."/>
            <person name="Kirsebom L.A."/>
        </authorList>
    </citation>
    <scope>NUCLEOTIDE SEQUENCE</scope>
    <source>
        <strain evidence="1">DSM 45439</strain>
    </source>
</reference>
<dbReference type="RefSeq" id="WP_139800130.1">
    <property type="nucleotide sequence ID" value="NZ_JACKTG010000013.1"/>
</dbReference>
<proteinExistence type="predicted"/>
<sequence>MIRDALIVALRAQGRPMSSGELVKHMPWIRRDQPSPHPNHWRCDGLPEDEPRPGLCVRVLRCTGAIHTVDRRPQSFELHAHLKALARNGLVRSAAGTVPGRHNLWELTDARLANGEIEQLRSIIDLDHMSVDWRSELVVDVVDAAPARAQVSAAESSVIDWQRVVDGLGRFDDTEFAADRSHLLTADTYRYVIATAPGGTATAARQLELTGGVDSGYAAMTLHGGRRVAIAVADLRSETSRMTAAAKIMEALYRTSRFDAEERVLILIAGLAARSQIETHLGVFSAACRMPFVLQFDRAALAGLAFDGFPHFGPDLTLTRLARRDSVAHHHHILALSVGLREDFTAPGGAP</sequence>
<accession>A0AAW5S242</accession>
<protein>
    <recommendedName>
        <fullName evidence="3">Nitroreductase domain-containing protein</fullName>
    </recommendedName>
</protein>
<gene>
    <name evidence="1" type="ORF">H7I91_04945</name>
</gene>
<dbReference type="Proteomes" id="UP001207588">
    <property type="component" value="Unassembled WGS sequence"/>
</dbReference>
<evidence type="ECO:0000313" key="2">
    <source>
        <dbReference type="Proteomes" id="UP001207588"/>
    </source>
</evidence>
<dbReference type="AlphaFoldDB" id="A0AAW5S242"/>
<reference evidence="1" key="1">
    <citation type="submission" date="2020-07" db="EMBL/GenBank/DDBJ databases">
        <authorList>
            <person name="Pettersson B.M.F."/>
            <person name="Behra P.R.K."/>
            <person name="Ramesh M."/>
            <person name="Das S."/>
            <person name="Dasgupta S."/>
            <person name="Kirsebom L.A."/>
        </authorList>
    </citation>
    <scope>NUCLEOTIDE SEQUENCE</scope>
    <source>
        <strain evidence="1">DSM 45439</strain>
    </source>
</reference>
<evidence type="ECO:0000313" key="1">
    <source>
        <dbReference type="EMBL" id="MCV6988659.1"/>
    </source>
</evidence>
<dbReference type="EMBL" id="JACKTG010000013">
    <property type="protein sequence ID" value="MCV6988659.1"/>
    <property type="molecule type" value="Genomic_DNA"/>
</dbReference>